<dbReference type="PANTHER" id="PTHR43353">
    <property type="entry name" value="SUCCINATE-SEMIALDEHYDE DEHYDROGENASE, MITOCHONDRIAL"/>
    <property type="match status" value="1"/>
</dbReference>
<dbReference type="PANTHER" id="PTHR43353:SF6">
    <property type="entry name" value="CYTOPLASMIC ALDEHYDE DEHYDROGENASE (EUROFUNG)"/>
    <property type="match status" value="1"/>
</dbReference>
<dbReference type="Gene3D" id="3.40.309.10">
    <property type="entry name" value="Aldehyde Dehydrogenase, Chain A, domain 2"/>
    <property type="match status" value="1"/>
</dbReference>
<dbReference type="Pfam" id="PF00171">
    <property type="entry name" value="Aldedh"/>
    <property type="match status" value="1"/>
</dbReference>
<dbReference type="PROSITE" id="PS50181">
    <property type="entry name" value="FBOX"/>
    <property type="match status" value="1"/>
</dbReference>
<accession>A0A8H7EE41</accession>
<comment type="similarity">
    <text evidence="1">Belongs to the aldehyde dehydrogenase family.</text>
</comment>
<reference evidence="6" key="1">
    <citation type="submission" date="2020-01" db="EMBL/GenBank/DDBJ databases">
        <authorList>
            <person name="Feng Z.H.Z."/>
        </authorList>
    </citation>
    <scope>NUCLEOTIDE SEQUENCE</scope>
    <source>
        <strain evidence="6">CBS107.38</strain>
    </source>
</reference>
<dbReference type="InterPro" id="IPR016162">
    <property type="entry name" value="Ald_DH_N"/>
</dbReference>
<reference evidence="6" key="2">
    <citation type="submission" date="2020-08" db="EMBL/GenBank/DDBJ databases">
        <title>Draft Genome Sequence of Cumin Blight Pathogen Alternaria burnsii.</title>
        <authorList>
            <person name="Feng Z."/>
        </authorList>
    </citation>
    <scope>NUCLEOTIDE SEQUENCE</scope>
    <source>
        <strain evidence="6">CBS107.38</strain>
    </source>
</reference>
<dbReference type="FunFam" id="3.40.605.10:FF:000012">
    <property type="entry name" value="NAD-dependent succinate-semialdehyde dehydrogenase"/>
    <property type="match status" value="1"/>
</dbReference>
<dbReference type="GO" id="GO:0004777">
    <property type="term" value="F:succinate-semialdehyde dehydrogenase (NAD+) activity"/>
    <property type="evidence" value="ECO:0007669"/>
    <property type="project" value="TreeGrafter"/>
</dbReference>
<name>A0A8H7EE41_9PLEO</name>
<evidence type="ECO:0000256" key="1">
    <source>
        <dbReference type="ARBA" id="ARBA00009986"/>
    </source>
</evidence>
<proteinExistence type="inferred from homology"/>
<organism evidence="6 7">
    <name type="scientific">Alternaria burnsii</name>
    <dbReference type="NCBI Taxonomy" id="1187904"/>
    <lineage>
        <taxon>Eukaryota</taxon>
        <taxon>Fungi</taxon>
        <taxon>Dikarya</taxon>
        <taxon>Ascomycota</taxon>
        <taxon>Pezizomycotina</taxon>
        <taxon>Dothideomycetes</taxon>
        <taxon>Pleosporomycetidae</taxon>
        <taxon>Pleosporales</taxon>
        <taxon>Pleosporineae</taxon>
        <taxon>Pleosporaceae</taxon>
        <taxon>Alternaria</taxon>
        <taxon>Alternaria sect. Alternaria</taxon>
    </lineage>
</organism>
<evidence type="ECO:0000313" key="7">
    <source>
        <dbReference type="Proteomes" id="UP000596902"/>
    </source>
</evidence>
<dbReference type="Gene3D" id="1.20.1280.50">
    <property type="match status" value="1"/>
</dbReference>
<dbReference type="SUPFAM" id="SSF53720">
    <property type="entry name" value="ALDH-like"/>
    <property type="match status" value="1"/>
</dbReference>
<dbReference type="InterPro" id="IPR036047">
    <property type="entry name" value="F-box-like_dom_sf"/>
</dbReference>
<dbReference type="Pfam" id="PF12937">
    <property type="entry name" value="F-box-like"/>
    <property type="match status" value="1"/>
</dbReference>
<sequence>MPIINERDFPLLPSQDAKRRRATKRKLKNNGLRSRTAGSLATLTDLPDELILEILGYLPGIDLNQFQLPTLVNLALTSRRFYRIVVDMLYTKYNSHFCEPYTFLRTMILNPQLAGFIHDVDITFGLWTCRKGRRYVPTAKDKKTIKEGLRALATKSVRYKRKMSNPSVVKPDPSYVVPLFINGKEVTTKTTFPVTSPSSHKQVWTSSAASLEDVKSAVSAAKAAFPTWSKMRHSAKRNIFLKAADVIDARAEEFADYMKIETGAADMFSNGFNVPKMADMLRDVAGRLSAVMGHIPSCEEEGTSALIVKEPYGVVLGIAPWNAPYVLGMRSILYPLAAGNTCILKGSEFCPRTWWAIGSALSEAGLPAGALNVLFHRPEDAAQVTTALIEEPAIKKINFTGSTAVGRIIASTAGKNLKPVLLELGGKASAIVLDDANLQTAATQCALGAFLHSGQICMSSERILVHKNIKPQFIEAFKGAVEGIFGGDKPAPVLVAAPGVEKNKRLVADAVKNGAKVVHGDHESDEKHPETNETSGTRMRPIIVDGVNKNMELFHTESFGPSVSVIEISSDEEAIEIANDTDYGLSGAVFTENLGRGLRIAKQIESGAIHINSMTVHDEWTLPHGGAKASGFGRFNGHWGIEEFLRMKTITYKE</sequence>
<dbReference type="InterPro" id="IPR016161">
    <property type="entry name" value="Ald_DH/histidinol_DH"/>
</dbReference>
<keyword evidence="7" id="KW-1185">Reference proteome</keyword>
<dbReference type="InterPro" id="IPR015590">
    <property type="entry name" value="Aldehyde_DH_dom"/>
</dbReference>
<dbReference type="GO" id="GO:0009450">
    <property type="term" value="P:gamma-aminobutyric acid catabolic process"/>
    <property type="evidence" value="ECO:0007669"/>
    <property type="project" value="TreeGrafter"/>
</dbReference>
<feature type="domain" description="F-box" evidence="5">
    <location>
        <begin position="40"/>
        <end position="93"/>
    </location>
</feature>
<dbReference type="InterPro" id="IPR050740">
    <property type="entry name" value="Aldehyde_DH_Superfamily"/>
</dbReference>
<dbReference type="CDD" id="cd09917">
    <property type="entry name" value="F-box_SF"/>
    <property type="match status" value="1"/>
</dbReference>
<dbReference type="AlphaFoldDB" id="A0A8H7EE41"/>
<dbReference type="InterPro" id="IPR001810">
    <property type="entry name" value="F-box_dom"/>
</dbReference>
<keyword evidence="3" id="KW-0560">Oxidoreductase</keyword>
<protein>
    <submittedName>
        <fullName evidence="6">Aldehyde dehydrogenase</fullName>
    </submittedName>
</protein>
<evidence type="ECO:0000313" key="6">
    <source>
        <dbReference type="EMBL" id="KAF7674801.1"/>
    </source>
</evidence>
<dbReference type="CDD" id="cd07105">
    <property type="entry name" value="ALDH_SaliADH"/>
    <property type="match status" value="1"/>
</dbReference>
<dbReference type="RefSeq" id="XP_038785096.1">
    <property type="nucleotide sequence ID" value="XM_038932608.1"/>
</dbReference>
<feature type="region of interest" description="Disordered" evidence="4">
    <location>
        <begin position="517"/>
        <end position="536"/>
    </location>
</feature>
<dbReference type="GeneID" id="62205786"/>
<comment type="caution">
    <text evidence="6">The sequence shown here is derived from an EMBL/GenBank/DDBJ whole genome shotgun (WGS) entry which is preliminary data.</text>
</comment>
<dbReference type="Proteomes" id="UP000596902">
    <property type="component" value="Unassembled WGS sequence"/>
</dbReference>
<evidence type="ECO:0000256" key="3">
    <source>
        <dbReference type="ARBA" id="ARBA00023002"/>
    </source>
</evidence>
<dbReference type="SUPFAM" id="SSF81383">
    <property type="entry name" value="F-box domain"/>
    <property type="match status" value="1"/>
</dbReference>
<evidence type="ECO:0000256" key="4">
    <source>
        <dbReference type="SAM" id="MobiDB-lite"/>
    </source>
</evidence>
<keyword evidence="2" id="KW-0521">NADP</keyword>
<feature type="compositionally biased region" description="Basic and acidic residues" evidence="4">
    <location>
        <begin position="518"/>
        <end position="531"/>
    </location>
</feature>
<dbReference type="EMBL" id="JAAABM010000010">
    <property type="protein sequence ID" value="KAF7674801.1"/>
    <property type="molecule type" value="Genomic_DNA"/>
</dbReference>
<evidence type="ECO:0000259" key="5">
    <source>
        <dbReference type="PROSITE" id="PS50181"/>
    </source>
</evidence>
<dbReference type="InterPro" id="IPR016163">
    <property type="entry name" value="Ald_DH_C"/>
</dbReference>
<dbReference type="Gene3D" id="3.40.605.10">
    <property type="entry name" value="Aldehyde Dehydrogenase, Chain A, domain 1"/>
    <property type="match status" value="1"/>
</dbReference>
<gene>
    <name evidence="6" type="ORF">GT037_007561</name>
</gene>
<evidence type="ECO:0000256" key="2">
    <source>
        <dbReference type="ARBA" id="ARBA00022857"/>
    </source>
</evidence>